<feature type="transmembrane region" description="Helical" evidence="1">
    <location>
        <begin position="116"/>
        <end position="135"/>
    </location>
</feature>
<dbReference type="Proteomes" id="UP001201812">
    <property type="component" value="Unassembled WGS sequence"/>
</dbReference>
<evidence type="ECO:0008006" key="4">
    <source>
        <dbReference type="Google" id="ProtNLM"/>
    </source>
</evidence>
<evidence type="ECO:0000313" key="3">
    <source>
        <dbReference type="Proteomes" id="UP001201812"/>
    </source>
</evidence>
<accession>A0AAD4MQL3</accession>
<dbReference type="AlphaFoldDB" id="A0AAD4MQL3"/>
<proteinExistence type="predicted"/>
<sequence length="172" mass="20190">MPFYTIDHGTQIFVPEREREKRSLIPFCIVAVFGAYVLWDLFKIYLVHLIPVGYLFYYLGISVIAFIMYYRDKSAATNREWRTSESLLHLVAFIGGWPGALLAMPACRHKWRKATFLFVFAVTILANWIMVYWIFNLGMPWNYNPEDQPANTTQIEDNYTDNYINTTPIENP</sequence>
<evidence type="ECO:0000313" key="2">
    <source>
        <dbReference type="EMBL" id="KAI1698498.1"/>
    </source>
</evidence>
<reference evidence="2" key="1">
    <citation type="submission" date="2022-01" db="EMBL/GenBank/DDBJ databases">
        <title>Genome Sequence Resource for Two Populations of Ditylenchus destructor, the Migratory Endoparasitic Phytonematode.</title>
        <authorList>
            <person name="Zhang H."/>
            <person name="Lin R."/>
            <person name="Xie B."/>
        </authorList>
    </citation>
    <scope>NUCLEOTIDE SEQUENCE</scope>
    <source>
        <strain evidence="2">BazhouSP</strain>
    </source>
</reference>
<keyword evidence="1" id="KW-0812">Transmembrane</keyword>
<keyword evidence="3" id="KW-1185">Reference proteome</keyword>
<organism evidence="2 3">
    <name type="scientific">Ditylenchus destructor</name>
    <dbReference type="NCBI Taxonomy" id="166010"/>
    <lineage>
        <taxon>Eukaryota</taxon>
        <taxon>Metazoa</taxon>
        <taxon>Ecdysozoa</taxon>
        <taxon>Nematoda</taxon>
        <taxon>Chromadorea</taxon>
        <taxon>Rhabditida</taxon>
        <taxon>Tylenchina</taxon>
        <taxon>Tylenchomorpha</taxon>
        <taxon>Sphaerularioidea</taxon>
        <taxon>Anguinidae</taxon>
        <taxon>Anguininae</taxon>
        <taxon>Ditylenchus</taxon>
    </lineage>
</organism>
<feature type="transmembrane region" description="Helical" evidence="1">
    <location>
        <begin position="24"/>
        <end position="42"/>
    </location>
</feature>
<gene>
    <name evidence="2" type="ORF">DdX_17865</name>
</gene>
<protein>
    <recommendedName>
        <fullName evidence="4">DUF1294 domain-containing protein</fullName>
    </recommendedName>
</protein>
<keyword evidence="1" id="KW-1133">Transmembrane helix</keyword>
<keyword evidence="1" id="KW-0472">Membrane</keyword>
<evidence type="ECO:0000256" key="1">
    <source>
        <dbReference type="SAM" id="Phobius"/>
    </source>
</evidence>
<comment type="caution">
    <text evidence="2">The sequence shown here is derived from an EMBL/GenBank/DDBJ whole genome shotgun (WGS) entry which is preliminary data.</text>
</comment>
<name>A0AAD4MQL3_9BILA</name>
<feature type="transmembrane region" description="Helical" evidence="1">
    <location>
        <begin position="86"/>
        <end position="104"/>
    </location>
</feature>
<feature type="transmembrane region" description="Helical" evidence="1">
    <location>
        <begin position="54"/>
        <end position="71"/>
    </location>
</feature>
<dbReference type="EMBL" id="JAKKPZ010000215">
    <property type="protein sequence ID" value="KAI1698498.1"/>
    <property type="molecule type" value="Genomic_DNA"/>
</dbReference>
<dbReference type="InterPro" id="IPR010718">
    <property type="entry name" value="DUF1294"/>
</dbReference>
<dbReference type="Pfam" id="PF06961">
    <property type="entry name" value="DUF1294"/>
    <property type="match status" value="1"/>
</dbReference>